<dbReference type="Proteomes" id="UP000318937">
    <property type="component" value="Unassembled WGS sequence"/>
</dbReference>
<gene>
    <name evidence="4" type="ORF">FG383_13230</name>
</gene>
<dbReference type="EMBL" id="VDGG01000027">
    <property type="protein sequence ID" value="TQR12704.1"/>
    <property type="molecule type" value="Genomic_DNA"/>
</dbReference>
<dbReference type="InterPro" id="IPR041378">
    <property type="entry name" value="S-layer_SbsC_C"/>
</dbReference>
<accession>A0A544T5H3</accession>
<dbReference type="Gene3D" id="1.20.58.790">
    <property type="match status" value="1"/>
</dbReference>
<evidence type="ECO:0000256" key="2">
    <source>
        <dbReference type="SAM" id="SignalP"/>
    </source>
</evidence>
<keyword evidence="2" id="KW-0732">Signal</keyword>
<evidence type="ECO:0000313" key="4">
    <source>
        <dbReference type="EMBL" id="TQR12704.1"/>
    </source>
</evidence>
<evidence type="ECO:0000313" key="5">
    <source>
        <dbReference type="Proteomes" id="UP000318937"/>
    </source>
</evidence>
<proteinExistence type="predicted"/>
<dbReference type="RefSeq" id="WP_142607867.1">
    <property type="nucleotide sequence ID" value="NZ_VDGG01000027.1"/>
</dbReference>
<feature type="signal peptide" evidence="2">
    <location>
        <begin position="1"/>
        <end position="28"/>
    </location>
</feature>
<dbReference type="Pfam" id="PF18058">
    <property type="entry name" value="SbsC_C"/>
    <property type="match status" value="1"/>
</dbReference>
<comment type="caution">
    <text evidence="4">The sequence shown here is derived from an EMBL/GenBank/DDBJ whole genome shotgun (WGS) entry which is preliminary data.</text>
</comment>
<feature type="region of interest" description="Disordered" evidence="1">
    <location>
        <begin position="254"/>
        <end position="275"/>
    </location>
</feature>
<protein>
    <recommendedName>
        <fullName evidence="3">SbsC C-terminal domain-containing protein</fullName>
    </recommendedName>
</protein>
<feature type="chain" id="PRO_5022018168" description="SbsC C-terminal domain-containing protein" evidence="2">
    <location>
        <begin position="29"/>
        <end position="394"/>
    </location>
</feature>
<organism evidence="4 5">
    <name type="scientific">Psychrobacillus soli</name>
    <dbReference type="NCBI Taxonomy" id="1543965"/>
    <lineage>
        <taxon>Bacteria</taxon>
        <taxon>Bacillati</taxon>
        <taxon>Bacillota</taxon>
        <taxon>Bacilli</taxon>
        <taxon>Bacillales</taxon>
        <taxon>Bacillaceae</taxon>
        <taxon>Psychrobacillus</taxon>
    </lineage>
</organism>
<evidence type="ECO:0000259" key="3">
    <source>
        <dbReference type="Pfam" id="PF18058"/>
    </source>
</evidence>
<dbReference type="OrthoDB" id="2742972at2"/>
<evidence type="ECO:0000256" key="1">
    <source>
        <dbReference type="SAM" id="MobiDB-lite"/>
    </source>
</evidence>
<reference evidence="4 5" key="1">
    <citation type="submission" date="2019-05" db="EMBL/GenBank/DDBJ databases">
        <title>Psychrobacillus vulpis sp. nov., a new species isolated from feces of a red fox that inhabits in The Tablas de Daimiel Natural Park, Albacete, Spain.</title>
        <authorList>
            <person name="Rodriguez M."/>
            <person name="Reina J.C."/>
            <person name="Bejar V."/>
            <person name="Llamas I."/>
        </authorList>
    </citation>
    <scope>NUCLEOTIDE SEQUENCE [LARGE SCALE GENOMIC DNA]</scope>
    <source>
        <strain evidence="4 5">NHI-2</strain>
    </source>
</reference>
<dbReference type="AlphaFoldDB" id="A0A544T5H3"/>
<sequence>MNKRLLKQTAAAVLLTSSVLAFSPVALGATTVDQSFDKVKAELNKATTLYVYPSLEGELVPSSSLYATLNSAKKSYNEVTKAIKASKLSEKEKQAKLKELDALYTEKITKGLVPYIDAYNYATKYLDPIMKEIKEAEAKNDLAAVEKAYHKLSVQLKSRTSILYRFSGKASRDLLLEKYKLPADDKREELMVPVTIYMKVTEAAKLTAEGKTEAAQKVLDSIPALIERLPNPDKSSFLKELIKEVEKVVAEVKPTTPPVAGGGGGGGSSENTPTPQQTLNTKITGLATEVNKISSNIATAERTASNTLTVTVVNANATIAEFLGQGFYPMFTNQLGVTKVDGHDALSAEAVAYIASTISSDATTLADLKGKTINLPITVNNGSELAVTFSLIFK</sequence>
<feature type="domain" description="SbsC C-terminal" evidence="3">
    <location>
        <begin position="65"/>
        <end position="183"/>
    </location>
</feature>
<keyword evidence="5" id="KW-1185">Reference proteome</keyword>
<dbReference type="Gene3D" id="1.20.58.780">
    <property type="match status" value="1"/>
</dbReference>
<name>A0A544T5H3_9BACI</name>